<evidence type="ECO:0000256" key="2">
    <source>
        <dbReference type="ARBA" id="ARBA00022884"/>
    </source>
</evidence>
<dbReference type="RefSeq" id="WP_006570958.1">
    <property type="nucleotide sequence ID" value="NZ_AAXG02000004.1"/>
</dbReference>
<comment type="caution">
    <text evidence="8">The sequence shown here is derived from an EMBL/GenBank/DDBJ whole genome shotgun (WGS) entry which is preliminary data.</text>
</comment>
<sequence length="265" mass="28922">MLKYIESTGRTEEAAIEAALQKLGMDRDDVSVEVLERAKTGFLGIGASPAKVKVTYEAPDEEPVEEVKPVETVPAAPVVEEAPKAAPEAPKAPVAEEPKAQPVAATVADDERAEKIHAFLTGLLAHMGSSAIPSITLGEENTYEVELLGEHLGSLIGRRGETLDAIQQLTNYAVNHGQSHRVRVHVDAEGYRAKREESLARLAQKVAGKVVKYRRNVTLEPMNAYERHVIHTALQDYPDVTTYSTGTEPNRRTVVAYSRGEHRGQ</sequence>
<dbReference type="InterPro" id="IPR039247">
    <property type="entry name" value="KhpB"/>
</dbReference>
<keyword evidence="5 6" id="KW-0961">Cell wall biogenesis/degradation</keyword>
<dbReference type="AlphaFoldDB" id="A6NQD1"/>
<keyword evidence="4 6" id="KW-0143">Chaperone</keyword>
<dbReference type="InterPro" id="IPR015946">
    <property type="entry name" value="KH_dom-like_a/b"/>
</dbReference>
<dbReference type="OrthoDB" id="9794483at2"/>
<keyword evidence="9" id="KW-1185">Reference proteome</keyword>
<protein>
    <recommendedName>
        <fullName evidence="6">RNA-binding protein KhpB</fullName>
    </recommendedName>
    <alternativeName>
        <fullName evidence="6">RNA-binding protein EloR</fullName>
    </alternativeName>
</protein>
<dbReference type="Gene3D" id="3.30.30.80">
    <property type="entry name" value="probable RNA-binding protein from clostridium symbiosum atcc 14940"/>
    <property type="match status" value="1"/>
</dbReference>
<dbReference type="Gene3D" id="3.30.300.20">
    <property type="match status" value="1"/>
</dbReference>
<dbReference type="HAMAP" id="MF_00867">
    <property type="entry name" value="KhpB"/>
    <property type="match status" value="1"/>
</dbReference>
<dbReference type="eggNOG" id="COG1847">
    <property type="taxonomic scope" value="Bacteria"/>
</dbReference>
<dbReference type="SUPFAM" id="SSF82708">
    <property type="entry name" value="R3H domain"/>
    <property type="match status" value="1"/>
</dbReference>
<dbReference type="InterPro" id="IPR001374">
    <property type="entry name" value="R3H_dom"/>
</dbReference>
<evidence type="ECO:0000256" key="4">
    <source>
        <dbReference type="ARBA" id="ARBA00023186"/>
    </source>
</evidence>
<evidence type="ECO:0000256" key="3">
    <source>
        <dbReference type="ARBA" id="ARBA00022960"/>
    </source>
</evidence>
<dbReference type="InterPro" id="IPR038008">
    <property type="entry name" value="Jag_KH"/>
</dbReference>
<proteinExistence type="inferred from homology"/>
<evidence type="ECO:0000313" key="9">
    <source>
        <dbReference type="Proteomes" id="UP000003639"/>
    </source>
</evidence>
<evidence type="ECO:0000259" key="7">
    <source>
        <dbReference type="PROSITE" id="PS51061"/>
    </source>
</evidence>
<dbReference type="PROSITE" id="PS50084">
    <property type="entry name" value="KH_TYPE_1"/>
    <property type="match status" value="1"/>
</dbReference>
<dbReference type="GO" id="GO:0008360">
    <property type="term" value="P:regulation of cell shape"/>
    <property type="evidence" value="ECO:0007669"/>
    <property type="project" value="UniProtKB-KW"/>
</dbReference>
<dbReference type="STRING" id="411467.BACCAP_00401"/>
<dbReference type="InterPro" id="IPR004087">
    <property type="entry name" value="KH_dom"/>
</dbReference>
<evidence type="ECO:0000313" key="8">
    <source>
        <dbReference type="EMBL" id="EDN01736.1"/>
    </source>
</evidence>
<dbReference type="GO" id="GO:0003723">
    <property type="term" value="F:RNA binding"/>
    <property type="evidence" value="ECO:0007669"/>
    <property type="project" value="UniProtKB-UniRule"/>
</dbReference>
<dbReference type="GO" id="GO:0071555">
    <property type="term" value="P:cell wall organization"/>
    <property type="evidence" value="ECO:0007669"/>
    <property type="project" value="UniProtKB-KW"/>
</dbReference>
<comment type="function">
    <text evidence="6">A probable RNA chaperone. Forms a complex with KhpA which binds to cellular RNA and controls its expression. Plays a role in peptidoglycan (PG) homeostasis and cell length regulation.</text>
</comment>
<dbReference type="EMBL" id="AAXG02000004">
    <property type="protein sequence ID" value="EDN01736.1"/>
    <property type="molecule type" value="Genomic_DNA"/>
</dbReference>
<reference evidence="8 9" key="1">
    <citation type="submission" date="2007-04" db="EMBL/GenBank/DDBJ databases">
        <authorList>
            <person name="Fulton L."/>
            <person name="Clifton S."/>
            <person name="Fulton B."/>
            <person name="Xu J."/>
            <person name="Minx P."/>
            <person name="Pepin K.H."/>
            <person name="Johnson M."/>
            <person name="Thiruvilangam P."/>
            <person name="Bhonagiri V."/>
            <person name="Nash W.E."/>
            <person name="Mardis E.R."/>
            <person name="Wilson R.K."/>
        </authorList>
    </citation>
    <scope>NUCLEOTIDE SEQUENCE [LARGE SCALE GENOMIC DNA]</scope>
    <source>
        <strain evidence="8 9">ATCC 29799</strain>
    </source>
</reference>
<organism evidence="8 9">
    <name type="scientific">Pseudoflavonifractor capillosus ATCC 29799</name>
    <dbReference type="NCBI Taxonomy" id="411467"/>
    <lineage>
        <taxon>Bacteria</taxon>
        <taxon>Bacillati</taxon>
        <taxon>Bacillota</taxon>
        <taxon>Clostridia</taxon>
        <taxon>Eubacteriales</taxon>
        <taxon>Oscillospiraceae</taxon>
        <taxon>Pseudoflavonifractor</taxon>
    </lineage>
</organism>
<dbReference type="Pfam" id="PF13083">
    <property type="entry name" value="KH_KhpA-B"/>
    <property type="match status" value="1"/>
</dbReference>
<comment type="subunit">
    <text evidence="6">Forms a complex with KhpA.</text>
</comment>
<dbReference type="PANTHER" id="PTHR35800:SF1">
    <property type="entry name" value="RNA-BINDING PROTEIN KHPB"/>
    <property type="match status" value="1"/>
</dbReference>
<dbReference type="CDD" id="cd02644">
    <property type="entry name" value="R3H_jag"/>
    <property type="match status" value="1"/>
</dbReference>
<comment type="domain">
    <text evidence="6">Has an N-terminal Jag-N domain and 2 RNA-binding domains (KH and R3H).</text>
</comment>
<dbReference type="Pfam" id="PF14804">
    <property type="entry name" value="Jag_N"/>
    <property type="match status" value="1"/>
</dbReference>
<dbReference type="Proteomes" id="UP000003639">
    <property type="component" value="Unassembled WGS sequence"/>
</dbReference>
<gene>
    <name evidence="6" type="primary">khpB</name>
    <name evidence="6" type="synonym">eloR</name>
    <name evidence="8" type="ORF">BACCAP_00401</name>
</gene>
<dbReference type="SMART" id="SM00393">
    <property type="entry name" value="R3H"/>
    <property type="match status" value="1"/>
</dbReference>
<dbReference type="Pfam" id="PF01424">
    <property type="entry name" value="R3H"/>
    <property type="match status" value="1"/>
</dbReference>
<dbReference type="InterPro" id="IPR036867">
    <property type="entry name" value="R3H_dom_sf"/>
</dbReference>
<keyword evidence="3 6" id="KW-0133">Cell shape</keyword>
<dbReference type="InterPro" id="IPR032782">
    <property type="entry name" value="KhpB_N"/>
</dbReference>
<evidence type="ECO:0000256" key="5">
    <source>
        <dbReference type="ARBA" id="ARBA00023316"/>
    </source>
</evidence>
<dbReference type="InterPro" id="IPR038247">
    <property type="entry name" value="Jag_N_dom_sf"/>
</dbReference>
<dbReference type="SUPFAM" id="SSF54791">
    <property type="entry name" value="Eukaryotic type KH-domain (KH-domain type I)"/>
    <property type="match status" value="1"/>
</dbReference>
<dbReference type="InterPro" id="IPR036612">
    <property type="entry name" value="KH_dom_type_1_sf"/>
</dbReference>
<comment type="caution">
    <text evidence="6">Lacks conserved residue(s) required for the propagation of feature annotation.</text>
</comment>
<keyword evidence="2 6" id="KW-0694">RNA-binding</keyword>
<dbReference type="SMART" id="SM01245">
    <property type="entry name" value="Jag_N"/>
    <property type="match status" value="1"/>
</dbReference>
<dbReference type="InterPro" id="IPR034079">
    <property type="entry name" value="R3H_KhpB"/>
</dbReference>
<dbReference type="CDD" id="cd02414">
    <property type="entry name" value="KH-II_Jag"/>
    <property type="match status" value="1"/>
</dbReference>
<dbReference type="PANTHER" id="PTHR35800">
    <property type="entry name" value="PROTEIN JAG"/>
    <property type="match status" value="1"/>
</dbReference>
<dbReference type="NCBIfam" id="NF041568">
    <property type="entry name" value="Jag_EloR"/>
    <property type="match status" value="1"/>
</dbReference>
<dbReference type="GO" id="GO:0009252">
    <property type="term" value="P:peptidoglycan biosynthetic process"/>
    <property type="evidence" value="ECO:0007669"/>
    <property type="project" value="UniProtKB-UniRule"/>
</dbReference>
<reference evidence="8 9" key="2">
    <citation type="submission" date="2007-06" db="EMBL/GenBank/DDBJ databases">
        <title>Draft genome sequence of Pseudoflavonifractor capillosus ATCC 29799.</title>
        <authorList>
            <person name="Sudarsanam P."/>
            <person name="Ley R."/>
            <person name="Guruge J."/>
            <person name="Turnbaugh P.J."/>
            <person name="Mahowald M."/>
            <person name="Liep D."/>
            <person name="Gordon J."/>
        </authorList>
    </citation>
    <scope>NUCLEOTIDE SEQUENCE [LARGE SCALE GENOMIC DNA]</scope>
    <source>
        <strain evidence="8 9">ATCC 29799</strain>
    </source>
</reference>
<dbReference type="SMART" id="SM00322">
    <property type="entry name" value="KH"/>
    <property type="match status" value="1"/>
</dbReference>
<dbReference type="GO" id="GO:0005737">
    <property type="term" value="C:cytoplasm"/>
    <property type="evidence" value="ECO:0007669"/>
    <property type="project" value="UniProtKB-SubCell"/>
</dbReference>
<name>A6NQD1_9FIRM</name>
<evidence type="ECO:0000256" key="6">
    <source>
        <dbReference type="HAMAP-Rule" id="MF_00867"/>
    </source>
</evidence>
<keyword evidence="1 6" id="KW-0963">Cytoplasm</keyword>
<dbReference type="Gene3D" id="3.30.1370.50">
    <property type="entry name" value="R3H-like domain"/>
    <property type="match status" value="1"/>
</dbReference>
<feature type="domain" description="R3H" evidence="7">
    <location>
        <begin position="193"/>
        <end position="259"/>
    </location>
</feature>
<evidence type="ECO:0000256" key="1">
    <source>
        <dbReference type="ARBA" id="ARBA00022490"/>
    </source>
</evidence>
<comment type="similarity">
    <text evidence="6">Belongs to the KhpB RNA-binding protein family.</text>
</comment>
<comment type="subcellular location">
    <subcellularLocation>
        <location evidence="6">Cytoplasm</location>
    </subcellularLocation>
</comment>
<dbReference type="PROSITE" id="PS51061">
    <property type="entry name" value="R3H"/>
    <property type="match status" value="1"/>
</dbReference>
<accession>A6NQD1</accession>